<organism evidence="1">
    <name type="scientific">Sinorhizobium fredii (strain USDA 257)</name>
    <dbReference type="NCBI Taxonomy" id="1185652"/>
    <lineage>
        <taxon>Bacteria</taxon>
        <taxon>Pseudomonadati</taxon>
        <taxon>Pseudomonadota</taxon>
        <taxon>Alphaproteobacteria</taxon>
        <taxon>Hyphomicrobiales</taxon>
        <taxon>Rhizobiaceae</taxon>
        <taxon>Sinorhizobium/Ensifer group</taxon>
        <taxon>Sinorhizobium</taxon>
    </lineage>
</organism>
<gene>
    <name evidence="1" type="ORF">USDA257_p06140</name>
</gene>
<name>I3XHH3_SINF2</name>
<sequence length="46" mass="5161">MGLADIGFFRDVAEVRRVSTLPPVPRPNCRSAVGRRVEDGQVHWGR</sequence>
<dbReference type="AlphaFoldDB" id="I3XHH3"/>
<geneLocation type="plasmid" evidence="2">
    <name>pUSDA257 fragment 15</name>
</geneLocation>
<proteinExistence type="predicted"/>
<evidence type="ECO:0000313" key="1">
    <source>
        <dbReference type="EMBL" id="AFL55329.1"/>
    </source>
</evidence>
<accession>I3XHH3</accession>
<evidence type="ECO:0000313" key="2">
    <source>
        <dbReference type="Proteomes" id="UP000006180"/>
    </source>
</evidence>
<dbReference type="HOGENOM" id="CLU_3189058_0_0_5"/>
<reference evidence="1" key="1">
    <citation type="journal article" date="2012" name="J. Bacteriol.">
        <title>Complete genome sequence of the broad-host-range strain Sinorhizobium fredii USDA257.</title>
        <authorList>
            <person name="Schuldes J."/>
            <person name="Rodriguez Orbegoso M."/>
            <person name="Schmeisser C."/>
            <person name="Krishnan H.B."/>
            <person name="Daniel R."/>
            <person name="Streit W.R."/>
        </authorList>
    </citation>
    <scope>NUCLEOTIDE SEQUENCE [LARGE SCALE GENOMIC DNA]</scope>
    <source>
        <strain evidence="1">USDA 257</strain>
        <plasmid evidence="1">pUSDA257</plasmid>
    </source>
</reference>
<dbReference type="EMBL" id="CP003578">
    <property type="protein sequence ID" value="AFL55329.1"/>
    <property type="molecule type" value="Genomic_DNA"/>
</dbReference>
<protein>
    <submittedName>
        <fullName evidence="1">Uncharacterized protein</fullName>
    </submittedName>
</protein>
<keyword evidence="1" id="KW-0614">Plasmid</keyword>